<dbReference type="Pfam" id="PF12816">
    <property type="entry name" value="TPR_Vps8"/>
    <property type="match status" value="1"/>
</dbReference>
<sequence length="691" mass="79168">MAGLKVIEILITYIDFILNGGTANVPISNSMSTIINVTLILDQKNLLFERLWDGLEYNEDSVYRDIFLHELGAVIIEEKVQEIPPAIMQQLVIHLVDEHLWKELELCILNVNIECLDIQQALPLCRQYSMHSALISIWNRGMLDFVSPLQELLPRLKIALDTNQVDYARDLGNKLLVYISCCFAGHAYPQGELVESMVDNVRNQVFQTICVQHSINADEDEGIHPYLRILLRFDTKEFLNVLAMAFNAKRFTPQVKQRFADILLLVIFPNCSLAAHEIGWVFTFLCKQASSESSRRIKIDPAVYEKVINLLVSERNSIGHEERQQALLDLIIADNFQNIKPEQLLSLAKKAGFFHVCREIYEKLEDYNQVLQCYLLDPHRKHDVFAYLERFPEKEVLEPFVMEHFDALLQVDSEKSGSFFGRFYPDSVKTLIDKMPRQRLYYFLKGASPNVEFGSSLVTLFMQLQCEYSSESEVLNYVRAHKNLQLEPALKVSTEYNLHRVSALLLERQGNFQEAYDILFSRLRDNMQKEENVEDATEELISLIHRGSYVLEPKATWLPLLQCLSTLNSRELLRRVLGSADLNLATELHLLLQHNAGTLGDYRDLVTGLFDKCTYEYATLKSVSKSVYSDLHDQLAKTLNSSKRGISGPEICSLCRHSFKTKLLLFGCGHGYHSECAESVDVKCNLCTSSQ</sequence>
<dbReference type="Proteomes" id="UP001367676">
    <property type="component" value="Unassembled WGS sequence"/>
</dbReference>
<evidence type="ECO:0000256" key="1">
    <source>
        <dbReference type="ARBA" id="ARBA00022771"/>
    </source>
</evidence>
<evidence type="ECO:0000313" key="5">
    <source>
        <dbReference type="EMBL" id="KAK7592848.1"/>
    </source>
</evidence>
<dbReference type="InterPro" id="IPR045111">
    <property type="entry name" value="Vps41/Vps8"/>
</dbReference>
<comment type="caution">
    <text evidence="5">The sequence shown here is derived from an EMBL/GenBank/DDBJ whole genome shotgun (WGS) entry which is preliminary data.</text>
</comment>
<keyword evidence="2" id="KW-0862">Zinc</keyword>
<dbReference type="InterPro" id="IPR025941">
    <property type="entry name" value="Vps8_central_dom"/>
</dbReference>
<name>A0AAN9TK66_9HEMI</name>
<dbReference type="PANTHER" id="PTHR12616:SF8">
    <property type="entry name" value="VACUOLAR PROTEIN SORTING-ASSOCIATED PROTEIN 8 HOMOLOG"/>
    <property type="match status" value="1"/>
</dbReference>
<keyword evidence="1 3" id="KW-0479">Metal-binding</keyword>
<dbReference type="GO" id="GO:0030897">
    <property type="term" value="C:HOPS complex"/>
    <property type="evidence" value="ECO:0007669"/>
    <property type="project" value="TreeGrafter"/>
</dbReference>
<protein>
    <recommendedName>
        <fullName evidence="4">RING-type domain-containing protein</fullName>
    </recommendedName>
</protein>
<keyword evidence="6" id="KW-1185">Reference proteome</keyword>
<dbReference type="AlphaFoldDB" id="A0AAN9TK66"/>
<dbReference type="PANTHER" id="PTHR12616">
    <property type="entry name" value="VACUOLAR PROTEIN SORTING VPS41"/>
    <property type="match status" value="1"/>
</dbReference>
<dbReference type="InterPro" id="IPR001841">
    <property type="entry name" value="Znf_RING"/>
</dbReference>
<proteinExistence type="predicted"/>
<dbReference type="GO" id="GO:0008270">
    <property type="term" value="F:zinc ion binding"/>
    <property type="evidence" value="ECO:0007669"/>
    <property type="project" value="UniProtKB-KW"/>
</dbReference>
<evidence type="ECO:0000256" key="2">
    <source>
        <dbReference type="ARBA" id="ARBA00022833"/>
    </source>
</evidence>
<feature type="domain" description="RING-type" evidence="4">
    <location>
        <begin position="652"/>
        <end position="688"/>
    </location>
</feature>
<organism evidence="5 6">
    <name type="scientific">Parthenolecanium corni</name>
    <dbReference type="NCBI Taxonomy" id="536013"/>
    <lineage>
        <taxon>Eukaryota</taxon>
        <taxon>Metazoa</taxon>
        <taxon>Ecdysozoa</taxon>
        <taxon>Arthropoda</taxon>
        <taxon>Hexapoda</taxon>
        <taxon>Insecta</taxon>
        <taxon>Pterygota</taxon>
        <taxon>Neoptera</taxon>
        <taxon>Paraneoptera</taxon>
        <taxon>Hemiptera</taxon>
        <taxon>Sternorrhyncha</taxon>
        <taxon>Coccoidea</taxon>
        <taxon>Coccidae</taxon>
        <taxon>Parthenolecanium</taxon>
    </lineage>
</organism>
<dbReference type="GO" id="GO:0005770">
    <property type="term" value="C:late endosome"/>
    <property type="evidence" value="ECO:0007669"/>
    <property type="project" value="TreeGrafter"/>
</dbReference>
<reference evidence="5 6" key="1">
    <citation type="submission" date="2024-03" db="EMBL/GenBank/DDBJ databases">
        <title>Adaptation during the transition from Ophiocordyceps entomopathogen to insect associate is accompanied by gene loss and intensified selection.</title>
        <authorList>
            <person name="Ward C.M."/>
            <person name="Onetto C.A."/>
            <person name="Borneman A.R."/>
        </authorList>
    </citation>
    <scope>NUCLEOTIDE SEQUENCE [LARGE SCALE GENOMIC DNA]</scope>
    <source>
        <strain evidence="5">AWRI1</strain>
        <tissue evidence="5">Single Adult Female</tissue>
    </source>
</reference>
<evidence type="ECO:0000259" key="4">
    <source>
        <dbReference type="PROSITE" id="PS50089"/>
    </source>
</evidence>
<dbReference type="EMBL" id="JBBCAQ010000020">
    <property type="protein sequence ID" value="KAK7592848.1"/>
    <property type="molecule type" value="Genomic_DNA"/>
</dbReference>
<evidence type="ECO:0000313" key="6">
    <source>
        <dbReference type="Proteomes" id="UP001367676"/>
    </source>
</evidence>
<evidence type="ECO:0000256" key="3">
    <source>
        <dbReference type="PROSITE-ProRule" id="PRU00175"/>
    </source>
</evidence>
<dbReference type="PROSITE" id="PS50089">
    <property type="entry name" value="ZF_RING_2"/>
    <property type="match status" value="1"/>
</dbReference>
<dbReference type="GO" id="GO:0006623">
    <property type="term" value="P:protein targeting to vacuole"/>
    <property type="evidence" value="ECO:0007669"/>
    <property type="project" value="InterPro"/>
</dbReference>
<gene>
    <name evidence="5" type="ORF">V9T40_007600</name>
</gene>
<keyword evidence="1 3" id="KW-0863">Zinc-finger</keyword>
<dbReference type="GO" id="GO:0034058">
    <property type="term" value="P:endosomal vesicle fusion"/>
    <property type="evidence" value="ECO:0007669"/>
    <property type="project" value="TreeGrafter"/>
</dbReference>
<accession>A0AAN9TK66</accession>